<proteinExistence type="predicted"/>
<dbReference type="Proteomes" id="UP001432163">
    <property type="component" value="Segment"/>
</dbReference>
<evidence type="ECO:0000313" key="1">
    <source>
        <dbReference type="EMBL" id="WRQ13119.1"/>
    </source>
</evidence>
<dbReference type="InterPro" id="IPR045468">
    <property type="entry name" value="DUF6496"/>
</dbReference>
<dbReference type="Pfam" id="PF20106">
    <property type="entry name" value="DUF6496"/>
    <property type="match status" value="1"/>
</dbReference>
<sequence>MTSEQEKKVVKVMQEFEAGKLRSSSGETVKSRQQALAIAYSEAGISRKDQQ</sequence>
<evidence type="ECO:0000313" key="2">
    <source>
        <dbReference type="Proteomes" id="UP001432163"/>
    </source>
</evidence>
<protein>
    <submittedName>
        <fullName evidence="1">Uncharacterized protein</fullName>
    </submittedName>
</protein>
<accession>A0AAX4J6C0</accession>
<organism evidence="1 2">
    <name type="scientific">Vibrio phage vB_VpM-pA2SJ1</name>
    <dbReference type="NCBI Taxonomy" id="3095964"/>
    <lineage>
        <taxon>Viruses</taxon>
        <taxon>Duplodnaviria</taxon>
        <taxon>Heunggongvirae</taxon>
        <taxon>Uroviricota</taxon>
        <taxon>Caudoviricetes</taxon>
    </lineage>
</organism>
<dbReference type="EMBL" id="OR813779">
    <property type="protein sequence ID" value="WRQ13119.1"/>
    <property type="molecule type" value="Genomic_DNA"/>
</dbReference>
<name>A0AAX4J6C0_9CAUD</name>
<reference evidence="1" key="1">
    <citation type="submission" date="2023-11" db="EMBL/GenBank/DDBJ databases">
        <title>Complete genome sequence of Vibrio virus vB_VpM-pA2SJ1.</title>
        <authorList>
            <person name="Lim S.J."/>
            <person name="Park S.Y."/>
            <person name="Kim J.H."/>
        </authorList>
    </citation>
    <scope>NUCLEOTIDE SEQUENCE</scope>
</reference>